<evidence type="ECO:0000259" key="3">
    <source>
        <dbReference type="Pfam" id="PF00294"/>
    </source>
</evidence>
<gene>
    <name evidence="4" type="ORF">MNBD_GAMMA16-569</name>
</gene>
<organism evidence="4">
    <name type="scientific">hydrothermal vent metagenome</name>
    <dbReference type="NCBI Taxonomy" id="652676"/>
    <lineage>
        <taxon>unclassified sequences</taxon>
        <taxon>metagenomes</taxon>
        <taxon>ecological metagenomes</taxon>
    </lineage>
</organism>
<dbReference type="EC" id="2.7.1.3" evidence="4"/>
<dbReference type="PROSITE" id="PS00584">
    <property type="entry name" value="PFKB_KINASES_2"/>
    <property type="match status" value="1"/>
</dbReference>
<accession>A0A3B0ZL27</accession>
<dbReference type="PANTHER" id="PTHR42774">
    <property type="entry name" value="PHOSPHOTRANSFERASE SYSTEM TRANSPORT PROTEIN"/>
    <property type="match status" value="1"/>
</dbReference>
<keyword evidence="2 4" id="KW-0418">Kinase</keyword>
<dbReference type="EMBL" id="UOFO01000109">
    <property type="protein sequence ID" value="VAW86989.1"/>
    <property type="molecule type" value="Genomic_DNA"/>
</dbReference>
<dbReference type="SUPFAM" id="SSF53613">
    <property type="entry name" value="Ribokinase-like"/>
    <property type="match status" value="1"/>
</dbReference>
<dbReference type="InterPro" id="IPR029056">
    <property type="entry name" value="Ribokinase-like"/>
</dbReference>
<dbReference type="InterPro" id="IPR011611">
    <property type="entry name" value="PfkB_dom"/>
</dbReference>
<feature type="domain" description="Carbohydrate kinase PfkB" evidence="3">
    <location>
        <begin position="10"/>
        <end position="288"/>
    </location>
</feature>
<keyword evidence="1 4" id="KW-0808">Transferase</keyword>
<proteinExistence type="predicted"/>
<reference evidence="4" key="1">
    <citation type="submission" date="2018-06" db="EMBL/GenBank/DDBJ databases">
        <authorList>
            <person name="Zhirakovskaya E."/>
        </authorList>
    </citation>
    <scope>NUCLEOTIDE SEQUENCE</scope>
</reference>
<evidence type="ECO:0000256" key="2">
    <source>
        <dbReference type="ARBA" id="ARBA00022777"/>
    </source>
</evidence>
<name>A0A3B0ZL27_9ZZZZ</name>
<dbReference type="PANTHER" id="PTHR42774:SF3">
    <property type="entry name" value="KETOHEXOKINASE"/>
    <property type="match status" value="1"/>
</dbReference>
<dbReference type="Gene3D" id="3.40.1190.20">
    <property type="match status" value="1"/>
</dbReference>
<dbReference type="Pfam" id="PF00294">
    <property type="entry name" value="PfkB"/>
    <property type="match status" value="1"/>
</dbReference>
<protein>
    <submittedName>
        <fullName evidence="4">Ketohexokinase</fullName>
        <ecNumber evidence="4">2.7.1.3</ecNumber>
    </submittedName>
</protein>
<sequence length="296" mass="33229">MPQSSRVLGVGIATLDIVNTVATYPSEDEEIRALNQRKTRGGNATNTLVVLNALGHQCDWAGVLTAGTEALFIKQDLDQHQIDYKHCLLFQQGTMPTSYITLAQNTASRSIVHHRNLPEYDYESYQKLPLQYYDWIHFEGRNVDETRLMLQHTQQSYSSIPISLEIEKPREHIESLFPYASVILFAKNYILAKGYTQPQDFLQQLATALPNATLISAWGDKGAYAISHNKQFHQPAYSPEKIIDTLGAGDTFNAGIIDSMLKKQHIDATLEAACRLAGKKCGHIGLIKENNHDHHL</sequence>
<dbReference type="AlphaFoldDB" id="A0A3B0ZL27"/>
<dbReference type="GO" id="GO:0004454">
    <property type="term" value="F:ketohexokinase activity"/>
    <property type="evidence" value="ECO:0007669"/>
    <property type="project" value="UniProtKB-EC"/>
</dbReference>
<dbReference type="InterPro" id="IPR052562">
    <property type="entry name" value="Ketohexokinase-related"/>
</dbReference>
<dbReference type="InterPro" id="IPR002173">
    <property type="entry name" value="Carboh/pur_kinase_PfkB_CS"/>
</dbReference>
<evidence type="ECO:0000313" key="4">
    <source>
        <dbReference type="EMBL" id="VAW86989.1"/>
    </source>
</evidence>
<evidence type="ECO:0000256" key="1">
    <source>
        <dbReference type="ARBA" id="ARBA00022679"/>
    </source>
</evidence>